<dbReference type="InterPro" id="IPR050991">
    <property type="entry name" value="ECM_Regulatory_Proteins"/>
</dbReference>
<dbReference type="GeneID" id="100216005"/>
<dbReference type="SMART" id="SM00060">
    <property type="entry name" value="FN3"/>
    <property type="match status" value="1"/>
</dbReference>
<proteinExistence type="evidence at transcript level"/>
<feature type="domain" description="Fibronectin type-III" evidence="4">
    <location>
        <begin position="32"/>
        <end position="122"/>
    </location>
</feature>
<organism evidence="5">
    <name type="scientific">Xenopus tropicalis</name>
    <name type="common">Western clawed frog</name>
    <name type="synonym">Silurana tropicalis</name>
    <dbReference type="NCBI Taxonomy" id="8364"/>
    <lineage>
        <taxon>Eukaryota</taxon>
        <taxon>Metazoa</taxon>
        <taxon>Chordata</taxon>
        <taxon>Craniata</taxon>
        <taxon>Vertebrata</taxon>
        <taxon>Euteleostomi</taxon>
        <taxon>Amphibia</taxon>
        <taxon>Batrachia</taxon>
        <taxon>Anura</taxon>
        <taxon>Pipoidea</taxon>
        <taxon>Pipidae</taxon>
        <taxon>Xenopodinae</taxon>
        <taxon>Xenopus</taxon>
        <taxon>Silurana</taxon>
    </lineage>
</organism>
<dbReference type="PANTHER" id="PTHR46708:SF2">
    <property type="entry name" value="FIBRONECTIN TYPE-III DOMAIN-CONTAINING PROTEIN"/>
    <property type="match status" value="1"/>
</dbReference>
<protein>
    <recommendedName>
        <fullName evidence="4">Fibronectin type-III domain-containing protein</fullName>
    </recommendedName>
</protein>
<dbReference type="RefSeq" id="NP_001135470.2">
    <property type="nucleotide sequence ID" value="NM_001141998.2"/>
</dbReference>
<feature type="signal peptide" evidence="3">
    <location>
        <begin position="1"/>
        <end position="28"/>
    </location>
</feature>
<dbReference type="Pfam" id="PF00041">
    <property type="entry name" value="fn3"/>
    <property type="match status" value="1"/>
</dbReference>
<dbReference type="InterPro" id="IPR003961">
    <property type="entry name" value="FN3_dom"/>
</dbReference>
<dbReference type="InterPro" id="IPR013783">
    <property type="entry name" value="Ig-like_fold"/>
</dbReference>
<dbReference type="EMBL" id="BC135148">
    <property type="protein sequence ID" value="AAI35149.1"/>
    <property type="molecule type" value="mRNA"/>
</dbReference>
<dbReference type="AlphaFoldDB" id="A4IGL0"/>
<dbReference type="CTD" id="7373"/>
<evidence type="ECO:0000256" key="3">
    <source>
        <dbReference type="SAM" id="SignalP"/>
    </source>
</evidence>
<sequence length="164" mass="18385">MKTERNLQTIILLSFLAIAVFFASPGQSQVTPPTRMRYHVVSQDSVQISWKASKDKVKGYKLLITPKSGGKTNQLNLQNSATKAIIQRLDPDRSYIVQIIAFNEDDESTPVQGEFRMKDLEKKRKLPDPSKTHKKDKTGNNLPEGGTVLFIAHWTFPANVTSDG</sequence>
<dbReference type="CDD" id="cd00063">
    <property type="entry name" value="FN3"/>
    <property type="match status" value="1"/>
</dbReference>
<feature type="compositionally biased region" description="Basic and acidic residues" evidence="2">
    <location>
        <begin position="115"/>
        <end position="131"/>
    </location>
</feature>
<dbReference type="KEGG" id="xtr:100216005"/>
<dbReference type="FunFam" id="2.60.40.10:FF:000546">
    <property type="entry name" value="Collagen alpha-1(XIV) chain isoform X2"/>
    <property type="match status" value="1"/>
</dbReference>
<dbReference type="Gene3D" id="2.60.40.10">
    <property type="entry name" value="Immunoglobulins"/>
    <property type="match status" value="1"/>
</dbReference>
<evidence type="ECO:0000313" key="5">
    <source>
        <dbReference type="EMBL" id="AAI35149.1"/>
    </source>
</evidence>
<keyword evidence="3" id="KW-0732">Signal</keyword>
<reference evidence="5" key="1">
    <citation type="submission" date="2007-03" db="EMBL/GenBank/DDBJ databases">
        <authorList>
            <consortium name="NIH - Xenopus Gene Collection (XGC) project"/>
        </authorList>
    </citation>
    <scope>NUCLEOTIDE SEQUENCE [LARGE SCALE MRNA]</scope>
    <source>
        <tissue evidence="5">Whole embryo</tissue>
    </source>
</reference>
<evidence type="ECO:0000256" key="1">
    <source>
        <dbReference type="ARBA" id="ARBA00022737"/>
    </source>
</evidence>
<dbReference type="OrthoDB" id="18894at2759"/>
<dbReference type="PROSITE" id="PS50853">
    <property type="entry name" value="FN3"/>
    <property type="match status" value="1"/>
</dbReference>
<dbReference type="InterPro" id="IPR036116">
    <property type="entry name" value="FN3_sf"/>
</dbReference>
<keyword evidence="1" id="KW-0677">Repeat</keyword>
<dbReference type="SUPFAM" id="SSF49265">
    <property type="entry name" value="Fibronectin type III"/>
    <property type="match status" value="1"/>
</dbReference>
<evidence type="ECO:0000259" key="4">
    <source>
        <dbReference type="PROSITE" id="PS50853"/>
    </source>
</evidence>
<evidence type="ECO:0000256" key="2">
    <source>
        <dbReference type="SAM" id="MobiDB-lite"/>
    </source>
</evidence>
<accession>A4IGL0</accession>
<name>A4IGL0_XENTR</name>
<feature type="region of interest" description="Disordered" evidence="2">
    <location>
        <begin position="111"/>
        <end position="144"/>
    </location>
</feature>
<dbReference type="PANTHER" id="PTHR46708">
    <property type="entry name" value="TENASCIN"/>
    <property type="match status" value="1"/>
</dbReference>
<feature type="chain" id="PRO_5002670531" description="Fibronectin type-III domain-containing protein" evidence="3">
    <location>
        <begin position="29"/>
        <end position="164"/>
    </location>
</feature>